<dbReference type="GO" id="GO:0016491">
    <property type="term" value="F:oxidoreductase activity"/>
    <property type="evidence" value="ECO:0007669"/>
    <property type="project" value="InterPro"/>
</dbReference>
<dbReference type="PANTHER" id="PTHR42852:SF17">
    <property type="entry name" value="THIOREDOXIN-LIKE PROTEIN HI_1115"/>
    <property type="match status" value="1"/>
</dbReference>
<accession>A0A133UCG8</accession>
<evidence type="ECO:0000313" key="4">
    <source>
        <dbReference type="Proteomes" id="UP000070195"/>
    </source>
</evidence>
<dbReference type="SUPFAM" id="SSF52833">
    <property type="entry name" value="Thioredoxin-like"/>
    <property type="match status" value="1"/>
</dbReference>
<organism evidence="3 4">
    <name type="scientific">candidate division MSBL1 archaeon SCGC-AAA259D18</name>
    <dbReference type="NCBI Taxonomy" id="1698262"/>
    <lineage>
        <taxon>Archaea</taxon>
        <taxon>Methanobacteriati</taxon>
        <taxon>Methanobacteriota</taxon>
        <taxon>candidate division MSBL1</taxon>
    </lineage>
</organism>
<dbReference type="InterPro" id="IPR000866">
    <property type="entry name" value="AhpC/TSA"/>
</dbReference>
<evidence type="ECO:0000256" key="1">
    <source>
        <dbReference type="SAM" id="MobiDB-lite"/>
    </source>
</evidence>
<evidence type="ECO:0000313" key="3">
    <source>
        <dbReference type="EMBL" id="KXA91893.1"/>
    </source>
</evidence>
<dbReference type="GO" id="GO:0016209">
    <property type="term" value="F:antioxidant activity"/>
    <property type="evidence" value="ECO:0007669"/>
    <property type="project" value="InterPro"/>
</dbReference>
<feature type="region of interest" description="Disordered" evidence="1">
    <location>
        <begin position="17"/>
        <end position="37"/>
    </location>
</feature>
<proteinExistence type="predicted"/>
<dbReference type="CDD" id="cd02966">
    <property type="entry name" value="TlpA_like_family"/>
    <property type="match status" value="1"/>
</dbReference>
<dbReference type="PANTHER" id="PTHR42852">
    <property type="entry name" value="THIOL:DISULFIDE INTERCHANGE PROTEIN DSBE"/>
    <property type="match status" value="1"/>
</dbReference>
<comment type="caution">
    <text evidence="3">The sequence shown here is derived from an EMBL/GenBank/DDBJ whole genome shotgun (WGS) entry which is preliminary data.</text>
</comment>
<gene>
    <name evidence="3" type="ORF">AKJ63_00550</name>
</gene>
<dbReference type="Proteomes" id="UP000070195">
    <property type="component" value="Unassembled WGS sequence"/>
</dbReference>
<keyword evidence="4" id="KW-1185">Reference proteome</keyword>
<name>A0A133UCG8_9EURY</name>
<dbReference type="InterPro" id="IPR036249">
    <property type="entry name" value="Thioredoxin-like_sf"/>
</dbReference>
<sequence length="179" mass="19823">MAGGAFGLYHIVLRTPEGADGGTSVPENAEVGTDLGQKTPDFTLTSLEGEKVSLSDLRGKVVVLDFMATWCPTCRESAEKLGPFYEAHRDNDLVIISVDVTPGETESQLREFKEETDAGWTFALDEGGSREEEELGEVARKYKVRFIPTYYLVGREGIIKGKWEGEKTSQIEEKVEELL</sequence>
<dbReference type="EMBL" id="LHXM01000007">
    <property type="protein sequence ID" value="KXA91893.1"/>
    <property type="molecule type" value="Genomic_DNA"/>
</dbReference>
<evidence type="ECO:0000259" key="2">
    <source>
        <dbReference type="PROSITE" id="PS51352"/>
    </source>
</evidence>
<dbReference type="InterPro" id="IPR013766">
    <property type="entry name" value="Thioredoxin_domain"/>
</dbReference>
<dbReference type="AlphaFoldDB" id="A0A133UCG8"/>
<reference evidence="3 4" key="1">
    <citation type="journal article" date="2016" name="Sci. Rep.">
        <title>Metabolic traits of an uncultured archaeal lineage -MSBL1- from brine pools of the Red Sea.</title>
        <authorList>
            <person name="Mwirichia R."/>
            <person name="Alam I."/>
            <person name="Rashid M."/>
            <person name="Vinu M."/>
            <person name="Ba-Alawi W."/>
            <person name="Anthony Kamau A."/>
            <person name="Kamanda Ngugi D."/>
            <person name="Goker M."/>
            <person name="Klenk H.P."/>
            <person name="Bajic V."/>
            <person name="Stingl U."/>
        </authorList>
    </citation>
    <scope>NUCLEOTIDE SEQUENCE [LARGE SCALE GENOMIC DNA]</scope>
    <source>
        <strain evidence="3">SCGC-AAA259D18</strain>
    </source>
</reference>
<dbReference type="PROSITE" id="PS51352">
    <property type="entry name" value="THIOREDOXIN_2"/>
    <property type="match status" value="1"/>
</dbReference>
<protein>
    <recommendedName>
        <fullName evidence="2">Thioredoxin domain-containing protein</fullName>
    </recommendedName>
</protein>
<feature type="domain" description="Thioredoxin" evidence="2">
    <location>
        <begin position="33"/>
        <end position="179"/>
    </location>
</feature>
<dbReference type="Pfam" id="PF00578">
    <property type="entry name" value="AhpC-TSA"/>
    <property type="match status" value="1"/>
</dbReference>
<dbReference type="Gene3D" id="3.40.30.10">
    <property type="entry name" value="Glutaredoxin"/>
    <property type="match status" value="1"/>
</dbReference>
<dbReference type="InterPro" id="IPR050553">
    <property type="entry name" value="Thioredoxin_ResA/DsbE_sf"/>
</dbReference>